<protein>
    <recommendedName>
        <fullName evidence="6">DUF4352 domain-containing protein</fullName>
    </recommendedName>
</protein>
<evidence type="ECO:0008006" key="6">
    <source>
        <dbReference type="Google" id="ProtNLM"/>
    </source>
</evidence>
<keyword evidence="5" id="KW-1185">Reference proteome</keyword>
<dbReference type="RefSeq" id="WP_378375561.1">
    <property type="nucleotide sequence ID" value="NZ_JBHMAS010000050.1"/>
</dbReference>
<dbReference type="EMBL" id="JBHMAS010000050">
    <property type="protein sequence ID" value="MFB9782722.1"/>
    <property type="molecule type" value="Genomic_DNA"/>
</dbReference>
<keyword evidence="1" id="KW-0732">Signal</keyword>
<dbReference type="Proteomes" id="UP001589587">
    <property type="component" value="Unassembled WGS sequence"/>
</dbReference>
<keyword evidence="3" id="KW-1133">Transmembrane helix</keyword>
<reference evidence="4 5" key="1">
    <citation type="submission" date="2024-09" db="EMBL/GenBank/DDBJ databases">
        <authorList>
            <person name="Sun Q."/>
            <person name="Mori K."/>
        </authorList>
    </citation>
    <scope>NUCLEOTIDE SEQUENCE [LARGE SCALE GENOMIC DNA]</scope>
    <source>
        <strain evidence="4 5">JCM 11411</strain>
    </source>
</reference>
<keyword evidence="3" id="KW-0472">Membrane</keyword>
<feature type="transmembrane region" description="Helical" evidence="3">
    <location>
        <begin position="7"/>
        <end position="27"/>
    </location>
</feature>
<feature type="transmembrane region" description="Helical" evidence="3">
    <location>
        <begin position="57"/>
        <end position="78"/>
    </location>
</feature>
<dbReference type="PROSITE" id="PS51257">
    <property type="entry name" value="PROKAR_LIPOPROTEIN"/>
    <property type="match status" value="1"/>
</dbReference>
<comment type="caution">
    <text evidence="4">The sequence shown here is derived from an EMBL/GenBank/DDBJ whole genome shotgun (WGS) entry which is preliminary data.</text>
</comment>
<dbReference type="Gene3D" id="2.60.40.1240">
    <property type="match status" value="1"/>
</dbReference>
<evidence type="ECO:0000313" key="5">
    <source>
        <dbReference type="Proteomes" id="UP001589587"/>
    </source>
</evidence>
<keyword evidence="3" id="KW-0812">Transmembrane</keyword>
<gene>
    <name evidence="4" type="ORF">ACFFQ6_23735</name>
</gene>
<feature type="transmembrane region" description="Helical" evidence="3">
    <location>
        <begin position="33"/>
        <end position="50"/>
    </location>
</feature>
<sequence>MKQKNTVGLIAIITAVIGFVFACIPGALIVGWILLPIAFILGIVGVCQSGKVKSTSIAAIIVAIVGTLVGFVVFFAVVTDAVDEAFSGSDLSAADPNSAGGTVASGNGKGTPGSRENPLPIGAMVVNDDWDIVLGTPREAGNEVSAENQFNDLPKPGMEYWIVPVTATYTGDDTGTAWVDLTIKFVGSDNKAYSDRCGVIPDDLSDVDQVYPGGIAEGNSCLAVPAGADGLWSVSAGFTGKPSFFTTR</sequence>
<evidence type="ECO:0000256" key="3">
    <source>
        <dbReference type="SAM" id="Phobius"/>
    </source>
</evidence>
<name>A0ABV5XLC0_9NOCA</name>
<dbReference type="InterPro" id="IPR029050">
    <property type="entry name" value="Immunoprotect_excell_Ig-like"/>
</dbReference>
<evidence type="ECO:0000256" key="1">
    <source>
        <dbReference type="ARBA" id="ARBA00022729"/>
    </source>
</evidence>
<evidence type="ECO:0000256" key="2">
    <source>
        <dbReference type="SAM" id="MobiDB-lite"/>
    </source>
</evidence>
<accession>A0ABV5XLC0</accession>
<evidence type="ECO:0000313" key="4">
    <source>
        <dbReference type="EMBL" id="MFB9782722.1"/>
    </source>
</evidence>
<feature type="region of interest" description="Disordered" evidence="2">
    <location>
        <begin position="94"/>
        <end position="119"/>
    </location>
</feature>
<proteinExistence type="predicted"/>
<organism evidence="4 5">
    <name type="scientific">Rhodococcus baikonurensis</name>
    <dbReference type="NCBI Taxonomy" id="172041"/>
    <lineage>
        <taxon>Bacteria</taxon>
        <taxon>Bacillati</taxon>
        <taxon>Actinomycetota</taxon>
        <taxon>Actinomycetes</taxon>
        <taxon>Mycobacteriales</taxon>
        <taxon>Nocardiaceae</taxon>
        <taxon>Rhodococcus</taxon>
        <taxon>Rhodococcus erythropolis group</taxon>
    </lineage>
</organism>